<sequence>MPRHVEGGVGIVALDLLLGVRLVEDELNAGLLRKRAGIRRTAVLVVARRGGAVYGALRHPTAPHGPEVREGHIAGIVVPVARVDCGERVLGRQVLALLAQGDGAGIALLQPCDLPQRVAVVKGDVDVGESGIGADERVARLRIEAVVVRDVLKLVTVAEGDVAAVAVLEAHGVELVDGHVEVHAPELRLFAGRECARRLLLTRGLLRRLLLLLGRGGASATADERKAQNQA</sequence>
<evidence type="ECO:0000313" key="1">
    <source>
        <dbReference type="EMBL" id="KRO01619.1"/>
    </source>
</evidence>
<gene>
    <name evidence="1" type="ORF">IV60_GL001491</name>
</gene>
<dbReference type="Proteomes" id="UP000051927">
    <property type="component" value="Unassembled WGS sequence"/>
</dbReference>
<accession>A0ABR5PYP0</accession>
<organism evidence="1 2">
    <name type="scientific">Lancefieldella rimae</name>
    <dbReference type="NCBI Taxonomy" id="1383"/>
    <lineage>
        <taxon>Bacteria</taxon>
        <taxon>Bacillati</taxon>
        <taxon>Actinomycetota</taxon>
        <taxon>Coriobacteriia</taxon>
        <taxon>Coriobacteriales</taxon>
        <taxon>Atopobiaceae</taxon>
        <taxon>Lancefieldella</taxon>
    </lineage>
</organism>
<dbReference type="EMBL" id="JQCP01000004">
    <property type="protein sequence ID" value="KRO01619.1"/>
    <property type="molecule type" value="Genomic_DNA"/>
</dbReference>
<comment type="caution">
    <text evidence="1">The sequence shown here is derived from an EMBL/GenBank/DDBJ whole genome shotgun (WGS) entry which is preliminary data.</text>
</comment>
<proteinExistence type="predicted"/>
<keyword evidence="2" id="KW-1185">Reference proteome</keyword>
<name>A0ABR5PYP0_9ACTN</name>
<reference evidence="1 2" key="1">
    <citation type="journal article" date="2015" name="Genome Announc.">
        <title>Expanding the biotechnology potential of lactobacilli through comparative genomics of 213 strains and associated genera.</title>
        <authorList>
            <person name="Sun Z."/>
            <person name="Harris H.M."/>
            <person name="McCann A."/>
            <person name="Guo C."/>
            <person name="Argimon S."/>
            <person name="Zhang W."/>
            <person name="Yang X."/>
            <person name="Jeffery I.B."/>
            <person name="Cooney J.C."/>
            <person name="Kagawa T.F."/>
            <person name="Liu W."/>
            <person name="Song Y."/>
            <person name="Salvetti E."/>
            <person name="Wrobel A."/>
            <person name="Rasinkangas P."/>
            <person name="Parkhill J."/>
            <person name="Rea M.C."/>
            <person name="O'Sullivan O."/>
            <person name="Ritari J."/>
            <person name="Douillard F.P."/>
            <person name="Paul Ross R."/>
            <person name="Yang R."/>
            <person name="Briner A.E."/>
            <person name="Felis G.E."/>
            <person name="de Vos W.M."/>
            <person name="Barrangou R."/>
            <person name="Klaenhammer T.R."/>
            <person name="Caufield P.W."/>
            <person name="Cui Y."/>
            <person name="Zhang H."/>
            <person name="O'Toole P.W."/>
        </authorList>
    </citation>
    <scope>NUCLEOTIDE SEQUENCE [LARGE SCALE GENOMIC DNA]</scope>
    <source>
        <strain evidence="1 2">DSM 7090</strain>
    </source>
</reference>
<protein>
    <submittedName>
        <fullName evidence="1">Uncharacterized protein</fullName>
    </submittedName>
</protein>
<evidence type="ECO:0000313" key="2">
    <source>
        <dbReference type="Proteomes" id="UP000051927"/>
    </source>
</evidence>